<keyword evidence="1" id="KW-0324">Glycolysis</keyword>
<dbReference type="Proteomes" id="UP001174210">
    <property type="component" value="Unassembled WGS sequence"/>
</dbReference>
<dbReference type="PANTHER" id="PTHR48100">
    <property type="entry name" value="BROAD-SPECIFICITY PHOSPHATASE YOR283W-RELATED"/>
    <property type="match status" value="1"/>
</dbReference>
<dbReference type="EMBL" id="JAROCB010000003">
    <property type="protein sequence ID" value="MDN4598039.1"/>
    <property type="molecule type" value="Genomic_DNA"/>
</dbReference>
<sequence length="202" mass="21765">MNNGPRHLFLVRHGQTALNAEGRLRGLANPPLDETGIAEAHAVAEALAPRGIEEVRSSPLDRAVTTARIIAERCGCSVKTDQAFNDRDYGPWTGHVKHEVVAEFGSVDAAPGVEPLSRVLERAMPALERLVGASDGAVCVVTHDAVIRPILEKIDSANSTARVFTGSWSELTLDDGKWSLAQLDQKSPMREAEGQTPRRSAD</sequence>
<evidence type="ECO:0000256" key="1">
    <source>
        <dbReference type="ARBA" id="ARBA00023152"/>
    </source>
</evidence>
<dbReference type="CDD" id="cd07067">
    <property type="entry name" value="HP_PGM_like"/>
    <property type="match status" value="1"/>
</dbReference>
<evidence type="ECO:0000313" key="5">
    <source>
        <dbReference type="Proteomes" id="UP001174210"/>
    </source>
</evidence>
<dbReference type="Gene3D" id="3.40.50.1240">
    <property type="entry name" value="Phosphoglycerate mutase-like"/>
    <property type="match status" value="1"/>
</dbReference>
<dbReference type="SMART" id="SM00855">
    <property type="entry name" value="PGAM"/>
    <property type="match status" value="1"/>
</dbReference>
<comment type="caution">
    <text evidence="4">The sequence shown here is derived from an EMBL/GenBank/DDBJ whole genome shotgun (WGS) entry which is preliminary data.</text>
</comment>
<dbReference type="InterPro" id="IPR029033">
    <property type="entry name" value="His_PPase_superfam"/>
</dbReference>
<dbReference type="SUPFAM" id="SSF53254">
    <property type="entry name" value="Phosphoglycerate mutase-like"/>
    <property type="match status" value="1"/>
</dbReference>
<proteinExistence type="predicted"/>
<evidence type="ECO:0000256" key="2">
    <source>
        <dbReference type="ARBA" id="ARBA00023235"/>
    </source>
</evidence>
<reference evidence="4" key="1">
    <citation type="submission" date="2023-03" db="EMBL/GenBank/DDBJ databases">
        <title>MT1 and MT2 Draft Genomes of Novel Species.</title>
        <authorList>
            <person name="Venkateswaran K."/>
        </authorList>
    </citation>
    <scope>NUCLEOTIDE SEQUENCE</scope>
    <source>
        <strain evidence="4">F6_8S_P_1A</strain>
    </source>
</reference>
<keyword evidence="5" id="KW-1185">Reference proteome</keyword>
<gene>
    <name evidence="4" type="ORF">P5G59_12875</name>
</gene>
<organism evidence="4 5">
    <name type="scientific">Leifsonia virtsii</name>
    <dbReference type="NCBI Taxonomy" id="3035915"/>
    <lineage>
        <taxon>Bacteria</taxon>
        <taxon>Bacillati</taxon>
        <taxon>Actinomycetota</taxon>
        <taxon>Actinomycetes</taxon>
        <taxon>Micrococcales</taxon>
        <taxon>Microbacteriaceae</taxon>
        <taxon>Leifsonia</taxon>
    </lineage>
</organism>
<dbReference type="RefSeq" id="WP_301219389.1">
    <property type="nucleotide sequence ID" value="NZ_JAROCB010000003.1"/>
</dbReference>
<evidence type="ECO:0000313" key="4">
    <source>
        <dbReference type="EMBL" id="MDN4598039.1"/>
    </source>
</evidence>
<dbReference type="InterPro" id="IPR013078">
    <property type="entry name" value="His_Pase_superF_clade-1"/>
</dbReference>
<dbReference type="InterPro" id="IPR001345">
    <property type="entry name" value="PG/BPGM_mutase_AS"/>
</dbReference>
<name>A0ABT8IYY9_9MICO</name>
<keyword evidence="2" id="KW-0413">Isomerase</keyword>
<dbReference type="InterPro" id="IPR050275">
    <property type="entry name" value="PGM_Phosphatase"/>
</dbReference>
<evidence type="ECO:0000256" key="3">
    <source>
        <dbReference type="SAM" id="MobiDB-lite"/>
    </source>
</evidence>
<feature type="region of interest" description="Disordered" evidence="3">
    <location>
        <begin position="182"/>
        <end position="202"/>
    </location>
</feature>
<protein>
    <submittedName>
        <fullName evidence="4">Histidine phosphatase family protein</fullName>
    </submittedName>
</protein>
<dbReference type="PROSITE" id="PS00175">
    <property type="entry name" value="PG_MUTASE"/>
    <property type="match status" value="1"/>
</dbReference>
<accession>A0ABT8IYY9</accession>
<dbReference type="Pfam" id="PF00300">
    <property type="entry name" value="His_Phos_1"/>
    <property type="match status" value="1"/>
</dbReference>
<dbReference type="PANTHER" id="PTHR48100:SF1">
    <property type="entry name" value="HISTIDINE PHOSPHATASE FAMILY PROTEIN-RELATED"/>
    <property type="match status" value="1"/>
</dbReference>